<evidence type="ECO:0000313" key="3">
    <source>
        <dbReference type="Proteomes" id="UP001248819"/>
    </source>
</evidence>
<feature type="transmembrane region" description="Helical" evidence="1">
    <location>
        <begin position="232"/>
        <end position="255"/>
    </location>
</feature>
<dbReference type="RefSeq" id="WP_311482773.1">
    <property type="nucleotide sequence ID" value="NZ_JAVRHP010000001.1"/>
</dbReference>
<feature type="transmembrane region" description="Helical" evidence="1">
    <location>
        <begin position="164"/>
        <end position="187"/>
    </location>
</feature>
<feature type="transmembrane region" description="Helical" evidence="1">
    <location>
        <begin position="267"/>
        <end position="286"/>
    </location>
</feature>
<comment type="caution">
    <text evidence="2">The sequence shown here is derived from an EMBL/GenBank/DDBJ whole genome shotgun (WGS) entry which is preliminary data.</text>
</comment>
<keyword evidence="1" id="KW-1133">Transmembrane helix</keyword>
<reference evidence="2 3" key="1">
    <citation type="submission" date="2023-09" db="EMBL/GenBank/DDBJ databases">
        <authorList>
            <person name="Rey-Velasco X."/>
        </authorList>
    </citation>
    <scope>NUCLEOTIDE SEQUENCE [LARGE SCALE GENOMIC DNA]</scope>
    <source>
        <strain evidence="2 3">F297</strain>
    </source>
</reference>
<evidence type="ECO:0000313" key="2">
    <source>
        <dbReference type="EMBL" id="MDT0648594.1"/>
    </source>
</evidence>
<dbReference type="Proteomes" id="UP001248819">
    <property type="component" value="Unassembled WGS sequence"/>
</dbReference>
<protein>
    <submittedName>
        <fullName evidence="2">DUF389 domain-containing protein</fullName>
    </submittedName>
</protein>
<dbReference type="Pfam" id="PF04087">
    <property type="entry name" value="DUF389"/>
    <property type="match status" value="1"/>
</dbReference>
<proteinExistence type="predicted"/>
<name>A0ABU3CQG3_9FLAO</name>
<feature type="transmembrane region" description="Helical" evidence="1">
    <location>
        <begin position="95"/>
        <end position="123"/>
    </location>
</feature>
<evidence type="ECO:0000256" key="1">
    <source>
        <dbReference type="SAM" id="Phobius"/>
    </source>
</evidence>
<dbReference type="EMBL" id="JAVRHP010000001">
    <property type="protein sequence ID" value="MDT0648594.1"/>
    <property type="molecule type" value="Genomic_DNA"/>
</dbReference>
<keyword evidence="1" id="KW-0472">Membrane</keyword>
<keyword evidence="3" id="KW-1185">Reference proteome</keyword>
<accession>A0ABU3CQG3</accession>
<sequence length="419" mass="45729">MRQLIIKIPKGHKDKVLDTVSEFEGKNTIDLSSEKEDVFLVFLSNNKVNDFLKKLDAFEQPEISLIPRGVITLYPPANEAPEQVADVKPKSSMEIYLGGIQSVGSIFGLVGYSIAAGIIVWIGLYTTTVYLLVAAMLVAPFAGPAMNAALATASGKMPLLKSSLMRYGLAITSGIATSFILSAIFPLETLTPLMVEVSHVSRVALFLPIISGFAGAINICQSERDSLVSGAAVGILVAASLAPPVGLVGAGIYIMDWEVVFSSIFRIVLQLLGIHLAATLVFYFYGKVTPTGVRFLKGSKKVAITTSSIVILGIGAMIFWQFSKPPFLRKASMNTELTERMDNELKNLNYIRIINKNVTFTNTKINDKPTVNFQATVLPKDTLISDEALKNAIINHLKENVNYQNENIHKVYQINVVRE</sequence>
<dbReference type="PANTHER" id="PTHR20992">
    <property type="entry name" value="AT15442P-RELATED"/>
    <property type="match status" value="1"/>
</dbReference>
<dbReference type="PANTHER" id="PTHR20992:SF9">
    <property type="entry name" value="AT15442P-RELATED"/>
    <property type="match status" value="1"/>
</dbReference>
<feature type="transmembrane region" description="Helical" evidence="1">
    <location>
        <begin position="199"/>
        <end position="220"/>
    </location>
</feature>
<gene>
    <name evidence="2" type="ORF">RM529_00460</name>
</gene>
<feature type="transmembrane region" description="Helical" evidence="1">
    <location>
        <begin position="129"/>
        <end position="152"/>
    </location>
</feature>
<keyword evidence="1" id="KW-0812">Transmembrane</keyword>
<feature type="transmembrane region" description="Helical" evidence="1">
    <location>
        <begin position="302"/>
        <end position="322"/>
    </location>
</feature>
<dbReference type="InterPro" id="IPR005240">
    <property type="entry name" value="DUF389"/>
</dbReference>
<organism evidence="2 3">
    <name type="scientific">Autumnicola edwardsiae</name>
    <dbReference type="NCBI Taxonomy" id="3075594"/>
    <lineage>
        <taxon>Bacteria</taxon>
        <taxon>Pseudomonadati</taxon>
        <taxon>Bacteroidota</taxon>
        <taxon>Flavobacteriia</taxon>
        <taxon>Flavobacteriales</taxon>
        <taxon>Flavobacteriaceae</taxon>
        <taxon>Autumnicola</taxon>
    </lineage>
</organism>